<comment type="caution">
    <text evidence="3">The sequence shown here is derived from an EMBL/GenBank/DDBJ whole genome shotgun (WGS) entry which is preliminary data.</text>
</comment>
<evidence type="ECO:0000313" key="4">
    <source>
        <dbReference type="Proteomes" id="UP000287247"/>
    </source>
</evidence>
<dbReference type="InterPro" id="IPR007712">
    <property type="entry name" value="RelE/ParE_toxin"/>
</dbReference>
<evidence type="ECO:0000313" key="3">
    <source>
        <dbReference type="EMBL" id="GBF82742.1"/>
    </source>
</evidence>
<evidence type="ECO:0000256" key="2">
    <source>
        <dbReference type="ARBA" id="ARBA00022649"/>
    </source>
</evidence>
<organism evidence="3 4">
    <name type="scientific">Aphanothece sacrum FPU1</name>
    <dbReference type="NCBI Taxonomy" id="1920663"/>
    <lineage>
        <taxon>Bacteria</taxon>
        <taxon>Bacillati</taxon>
        <taxon>Cyanobacteriota</taxon>
        <taxon>Cyanophyceae</taxon>
        <taxon>Oscillatoriophycideae</taxon>
        <taxon>Chroococcales</taxon>
        <taxon>Aphanothecaceae</taxon>
        <taxon>Aphanothece</taxon>
    </lineage>
</organism>
<name>A0A401INC3_APHSA</name>
<dbReference type="Gene3D" id="3.30.2310.20">
    <property type="entry name" value="RelE-like"/>
    <property type="match status" value="1"/>
</dbReference>
<gene>
    <name evidence="3" type="ORF">AsFPU1_4176</name>
</gene>
<dbReference type="OrthoDB" id="9801102at2"/>
<keyword evidence="4" id="KW-1185">Reference proteome</keyword>
<dbReference type="SUPFAM" id="SSF143011">
    <property type="entry name" value="RelE-like"/>
    <property type="match status" value="1"/>
</dbReference>
<dbReference type="Pfam" id="PF05016">
    <property type="entry name" value="ParE_toxin"/>
    <property type="match status" value="1"/>
</dbReference>
<sequence length="87" mass="10338">MTEYKIEFLKSAKKELSKLPKDIQERIKNKIETLKINPYPPDFKQLTNGEGRLRVRIGDYRIIYRVENNILVVLVIKIGHHSKIYKN</sequence>
<dbReference type="AlphaFoldDB" id="A0A401INC3"/>
<dbReference type="PANTHER" id="PTHR35601">
    <property type="entry name" value="TOXIN RELE"/>
    <property type="match status" value="1"/>
</dbReference>
<accession>A0A401INC3</accession>
<protein>
    <submittedName>
        <fullName evidence="3">RelE/StbE family addiction module toxin</fullName>
    </submittedName>
</protein>
<dbReference type="NCBIfam" id="TIGR02385">
    <property type="entry name" value="RelE_StbE"/>
    <property type="match status" value="1"/>
</dbReference>
<dbReference type="EMBL" id="BDQK01000017">
    <property type="protein sequence ID" value="GBF82742.1"/>
    <property type="molecule type" value="Genomic_DNA"/>
</dbReference>
<comment type="similarity">
    <text evidence="1">Belongs to the RelE toxin family.</text>
</comment>
<dbReference type="RefSeq" id="WP_124973254.1">
    <property type="nucleotide sequence ID" value="NZ_BDQK01000017.1"/>
</dbReference>
<dbReference type="Proteomes" id="UP000287247">
    <property type="component" value="Unassembled WGS sequence"/>
</dbReference>
<reference evidence="4" key="1">
    <citation type="submission" date="2017-05" db="EMBL/GenBank/DDBJ databases">
        <title>Physiological properties and genetic analysis related to exopolysaccharide production of fresh-water unicellular cyanobacterium Aphanothece sacrum, Suizenji Nori, that has been cultured as a food source in Japan.</title>
        <authorList>
            <person name="Kanesaki Y."/>
            <person name="Yoshikawa S."/>
            <person name="Ohki K."/>
        </authorList>
    </citation>
    <scope>NUCLEOTIDE SEQUENCE [LARGE SCALE GENOMIC DNA]</scope>
    <source>
        <strain evidence="4">FPU1</strain>
    </source>
</reference>
<dbReference type="PANTHER" id="PTHR35601:SF1">
    <property type="entry name" value="TOXIN RELE"/>
    <property type="match status" value="1"/>
</dbReference>
<evidence type="ECO:0000256" key="1">
    <source>
        <dbReference type="ARBA" id="ARBA00006226"/>
    </source>
</evidence>
<keyword evidence="2" id="KW-1277">Toxin-antitoxin system</keyword>
<dbReference type="InterPro" id="IPR035093">
    <property type="entry name" value="RelE/ParE_toxin_dom_sf"/>
</dbReference>
<proteinExistence type="inferred from homology"/>